<keyword evidence="5 9" id="KW-1133">Transmembrane helix</keyword>
<dbReference type="PANTHER" id="PTHR31086">
    <property type="entry name" value="ALUMINUM-ACTIVATED MALATE TRANSPORTER 10"/>
    <property type="match status" value="1"/>
</dbReference>
<dbReference type="AlphaFoldDB" id="A0A6J1DGA3"/>
<accession>A0A6J1DGA3</accession>
<dbReference type="GeneID" id="111020785"/>
<dbReference type="GO" id="GO:0034220">
    <property type="term" value="P:monoatomic ion transmembrane transport"/>
    <property type="evidence" value="ECO:0007669"/>
    <property type="project" value="UniProtKB-KW"/>
</dbReference>
<dbReference type="Proteomes" id="UP000504603">
    <property type="component" value="Unplaced"/>
</dbReference>
<gene>
    <name evidence="11" type="primary">LOC111020785</name>
</gene>
<dbReference type="Pfam" id="PF11744">
    <property type="entry name" value="ALMT"/>
    <property type="match status" value="1"/>
</dbReference>
<evidence type="ECO:0000313" key="11">
    <source>
        <dbReference type="RefSeq" id="XP_022153250.1"/>
    </source>
</evidence>
<feature type="transmembrane region" description="Helical" evidence="9">
    <location>
        <begin position="182"/>
        <end position="203"/>
    </location>
</feature>
<reference evidence="11" key="1">
    <citation type="submission" date="2025-08" db="UniProtKB">
        <authorList>
            <consortium name="RefSeq"/>
        </authorList>
    </citation>
    <scope>IDENTIFICATION</scope>
    <source>
        <strain evidence="11">OHB3-1</strain>
    </source>
</reference>
<comment type="subcellular location">
    <subcellularLocation>
        <location evidence="1">Membrane</location>
        <topology evidence="1">Multi-pass membrane protein</topology>
    </subcellularLocation>
</comment>
<evidence type="ECO:0000256" key="2">
    <source>
        <dbReference type="ARBA" id="ARBA00007079"/>
    </source>
</evidence>
<feature type="transmembrane region" description="Helical" evidence="9">
    <location>
        <begin position="72"/>
        <end position="90"/>
    </location>
</feature>
<evidence type="ECO:0000256" key="1">
    <source>
        <dbReference type="ARBA" id="ARBA00004141"/>
    </source>
</evidence>
<dbReference type="GO" id="GO:0016020">
    <property type="term" value="C:membrane"/>
    <property type="evidence" value="ECO:0007669"/>
    <property type="project" value="UniProtKB-SubCell"/>
</dbReference>
<evidence type="ECO:0000256" key="9">
    <source>
        <dbReference type="SAM" id="Phobius"/>
    </source>
</evidence>
<keyword evidence="10" id="KW-1185">Reference proteome</keyword>
<comment type="similarity">
    <text evidence="2">Belongs to the aromatic acid exporter (TC 2.A.85) family.</text>
</comment>
<organism evidence="10 11">
    <name type="scientific">Momordica charantia</name>
    <name type="common">Bitter gourd</name>
    <name type="synonym">Balsam pear</name>
    <dbReference type="NCBI Taxonomy" id="3673"/>
    <lineage>
        <taxon>Eukaryota</taxon>
        <taxon>Viridiplantae</taxon>
        <taxon>Streptophyta</taxon>
        <taxon>Embryophyta</taxon>
        <taxon>Tracheophyta</taxon>
        <taxon>Spermatophyta</taxon>
        <taxon>Magnoliopsida</taxon>
        <taxon>eudicotyledons</taxon>
        <taxon>Gunneridae</taxon>
        <taxon>Pentapetalae</taxon>
        <taxon>rosids</taxon>
        <taxon>fabids</taxon>
        <taxon>Cucurbitales</taxon>
        <taxon>Cucurbitaceae</taxon>
        <taxon>Momordiceae</taxon>
        <taxon>Momordica</taxon>
    </lineage>
</organism>
<dbReference type="OrthoDB" id="68611at2759"/>
<evidence type="ECO:0000256" key="7">
    <source>
        <dbReference type="ARBA" id="ARBA00023136"/>
    </source>
</evidence>
<evidence type="ECO:0000256" key="5">
    <source>
        <dbReference type="ARBA" id="ARBA00022989"/>
    </source>
</evidence>
<evidence type="ECO:0000313" key="10">
    <source>
        <dbReference type="Proteomes" id="UP000504603"/>
    </source>
</evidence>
<feature type="transmembrane region" description="Helical" evidence="9">
    <location>
        <begin position="152"/>
        <end position="170"/>
    </location>
</feature>
<keyword evidence="3" id="KW-0813">Transport</keyword>
<evidence type="ECO:0000256" key="6">
    <source>
        <dbReference type="ARBA" id="ARBA00023065"/>
    </source>
</evidence>
<keyword evidence="4 9" id="KW-0812">Transmembrane</keyword>
<keyword evidence="7 9" id="KW-0472">Membrane</keyword>
<feature type="transmembrane region" description="Helical" evidence="9">
    <location>
        <begin position="120"/>
        <end position="140"/>
    </location>
</feature>
<dbReference type="InterPro" id="IPR020966">
    <property type="entry name" value="ALMT"/>
</dbReference>
<proteinExistence type="inferred from homology"/>
<keyword evidence="8" id="KW-0407">Ion channel</keyword>
<dbReference type="KEGG" id="mcha:111020785"/>
<sequence>MEMKTSDRGGGPKAMGEKLMQEVAELANKTKKVGKDDPRRIVHSLKVALAITIVSLFYYFEPLYDNFGASSIWAIITVIVVFEFSVGTTLGKGLNRGMATSIGGALGFGAHYIASFSGKIAHPVLLGIFICIIAAATTYFRFVPKLKARYDYGLLIFMLTFSMVTVSSFRDDEILKLAWHRLINILIGGLVAVVICIFVRPVWAGSDLHQMVATNIENLGTFFEGFGVDYFGASQGESVGGANTNMLKYRSVLSSKQNEESLMPVEMKTQYQEHCLQLCTESGKALKAMAMAIRDITPPTTAESHIEKANKTTEELKTLLTSSHFNGGMEMVLATTLIILLIDSFSCSQKIADSVHELVSLARLKTVAPPQSDVAPVEHQSLSHAADHHVITINHTQQSAE</sequence>
<evidence type="ECO:0000256" key="4">
    <source>
        <dbReference type="ARBA" id="ARBA00022692"/>
    </source>
</evidence>
<dbReference type="RefSeq" id="XP_022153250.1">
    <property type="nucleotide sequence ID" value="XM_022297558.1"/>
</dbReference>
<protein>
    <submittedName>
        <fullName evidence="11">Aluminum-activated malate transporter 2-like</fullName>
    </submittedName>
</protein>
<evidence type="ECO:0000256" key="3">
    <source>
        <dbReference type="ARBA" id="ARBA00022448"/>
    </source>
</evidence>
<feature type="transmembrane region" description="Helical" evidence="9">
    <location>
        <begin position="41"/>
        <end position="60"/>
    </location>
</feature>
<keyword evidence="6" id="KW-0406">Ion transport</keyword>
<dbReference type="GO" id="GO:0015743">
    <property type="term" value="P:malate transport"/>
    <property type="evidence" value="ECO:0007669"/>
    <property type="project" value="InterPro"/>
</dbReference>
<evidence type="ECO:0000256" key="8">
    <source>
        <dbReference type="ARBA" id="ARBA00023303"/>
    </source>
</evidence>
<name>A0A6J1DGA3_MOMCH</name>